<evidence type="ECO:0000313" key="2">
    <source>
        <dbReference type="EMBL" id="MDR9895848.1"/>
    </source>
</evidence>
<reference evidence="3" key="1">
    <citation type="journal article" date="2021" name="Science">
        <title>Hunting the eagle killer: A cyanobacterial neurotoxin causes vacuolar myelinopathy.</title>
        <authorList>
            <person name="Breinlinger S."/>
            <person name="Phillips T.J."/>
            <person name="Haram B.N."/>
            <person name="Mares J."/>
            <person name="Martinez Yerena J.A."/>
            <person name="Hrouzek P."/>
            <person name="Sobotka R."/>
            <person name="Henderson W.M."/>
            <person name="Schmieder P."/>
            <person name="Williams S.M."/>
            <person name="Lauderdale J.D."/>
            <person name="Wilde H.D."/>
            <person name="Gerrin W."/>
            <person name="Kust A."/>
            <person name="Washington J.W."/>
            <person name="Wagner C."/>
            <person name="Geier B."/>
            <person name="Liebeke M."/>
            <person name="Enke H."/>
            <person name="Niedermeyer T.H.J."/>
            <person name="Wilde S.B."/>
        </authorList>
    </citation>
    <scope>NUCLEOTIDE SEQUENCE [LARGE SCALE GENOMIC DNA]</scope>
    <source>
        <strain evidence="3">Thurmond2011</strain>
    </source>
</reference>
<dbReference type="Pfam" id="PF14524">
    <property type="entry name" value="Wzt_C"/>
    <property type="match status" value="1"/>
</dbReference>
<dbReference type="Proteomes" id="UP000667802">
    <property type="component" value="Unassembled WGS sequence"/>
</dbReference>
<dbReference type="RefSeq" id="WP_310833882.1">
    <property type="nucleotide sequence ID" value="NZ_JAALHA020000006.1"/>
</dbReference>
<feature type="non-terminal residue" evidence="2">
    <location>
        <position position="1"/>
    </location>
</feature>
<accession>A0AAP5MAG6</accession>
<evidence type="ECO:0000313" key="3">
    <source>
        <dbReference type="Proteomes" id="UP000667802"/>
    </source>
</evidence>
<dbReference type="Gene3D" id="2.70.50.60">
    <property type="entry name" value="abc- transporter (atp binding component) like domain"/>
    <property type="match status" value="1"/>
</dbReference>
<gene>
    <name evidence="2" type="ORF">G7B40_014935</name>
</gene>
<dbReference type="EMBL" id="JAALHA020000006">
    <property type="protein sequence ID" value="MDR9895848.1"/>
    <property type="molecule type" value="Genomic_DNA"/>
</dbReference>
<comment type="caution">
    <text evidence="2">The sequence shown here is derived from an EMBL/GenBank/DDBJ whole genome shotgun (WGS) entry which is preliminary data.</text>
</comment>
<sequence>PNNSHHLICNGVDVKESSSNIKLARRGNGKAVIEEVSLLNQFEEYVESPIFGFNEEVTLTVSVKVNTSLQGCIIGFYICDKNGNEILGSNTFEESHPIGKLSAGDRLQIQFKFKLPIRTGSYSLTVAGAESYTAMTFDWIDNAMVFQVLPPDTGKRIHALVDQPMEVRVNQISQQA</sequence>
<dbReference type="AlphaFoldDB" id="A0AAP5MAG6"/>
<dbReference type="InterPro" id="IPR029439">
    <property type="entry name" value="Wzt_C"/>
</dbReference>
<organism evidence="2 3">
    <name type="scientific">Aetokthonos hydrillicola Thurmond2011</name>
    <dbReference type="NCBI Taxonomy" id="2712845"/>
    <lineage>
        <taxon>Bacteria</taxon>
        <taxon>Bacillati</taxon>
        <taxon>Cyanobacteriota</taxon>
        <taxon>Cyanophyceae</taxon>
        <taxon>Nostocales</taxon>
        <taxon>Hapalosiphonaceae</taxon>
        <taxon>Aetokthonos</taxon>
    </lineage>
</organism>
<evidence type="ECO:0000259" key="1">
    <source>
        <dbReference type="Pfam" id="PF14524"/>
    </source>
</evidence>
<proteinExistence type="predicted"/>
<protein>
    <submittedName>
        <fullName evidence="2">Wzt carbohydrate-binding domain-containing protein</fullName>
    </submittedName>
</protein>
<feature type="domain" description="Wzt C-terminal" evidence="1">
    <location>
        <begin position="24"/>
        <end position="162"/>
    </location>
</feature>
<keyword evidence="3" id="KW-1185">Reference proteome</keyword>
<name>A0AAP5MAG6_9CYAN</name>
<dbReference type="CDD" id="cd10147">
    <property type="entry name" value="Wzt_C-like"/>
    <property type="match status" value="1"/>
</dbReference>